<feature type="compositionally biased region" description="Low complexity" evidence="1">
    <location>
        <begin position="155"/>
        <end position="192"/>
    </location>
</feature>
<feature type="compositionally biased region" description="Basic residues" evidence="1">
    <location>
        <begin position="307"/>
        <end position="331"/>
    </location>
</feature>
<dbReference type="OrthoDB" id="5243398at2759"/>
<dbReference type="AlphaFoldDB" id="A0A2K3QEI8"/>
<feature type="compositionally biased region" description="Polar residues" evidence="1">
    <location>
        <begin position="773"/>
        <end position="789"/>
    </location>
</feature>
<feature type="compositionally biased region" description="Polar residues" evidence="1">
    <location>
        <begin position="723"/>
        <end position="735"/>
    </location>
</feature>
<feature type="compositionally biased region" description="Basic residues" evidence="1">
    <location>
        <begin position="401"/>
        <end position="414"/>
    </location>
</feature>
<feature type="compositionally biased region" description="Low complexity" evidence="1">
    <location>
        <begin position="591"/>
        <end position="606"/>
    </location>
</feature>
<feature type="region of interest" description="Disordered" evidence="1">
    <location>
        <begin position="297"/>
        <end position="793"/>
    </location>
</feature>
<feature type="compositionally biased region" description="Polar residues" evidence="1">
    <location>
        <begin position="28"/>
        <end position="41"/>
    </location>
</feature>
<gene>
    <name evidence="2" type="ORF">TCAP_04118</name>
</gene>
<keyword evidence="3" id="KW-1185">Reference proteome</keyword>
<feature type="compositionally biased region" description="Low complexity" evidence="1">
    <location>
        <begin position="425"/>
        <end position="439"/>
    </location>
</feature>
<organism evidence="2 3">
    <name type="scientific">Tolypocladium capitatum</name>
    <dbReference type="NCBI Taxonomy" id="45235"/>
    <lineage>
        <taxon>Eukaryota</taxon>
        <taxon>Fungi</taxon>
        <taxon>Dikarya</taxon>
        <taxon>Ascomycota</taxon>
        <taxon>Pezizomycotina</taxon>
        <taxon>Sordariomycetes</taxon>
        <taxon>Hypocreomycetidae</taxon>
        <taxon>Hypocreales</taxon>
        <taxon>Ophiocordycipitaceae</taxon>
        <taxon>Tolypocladium</taxon>
    </lineage>
</organism>
<feature type="compositionally biased region" description="Low complexity" evidence="1">
    <location>
        <begin position="371"/>
        <end position="388"/>
    </location>
</feature>
<reference evidence="2 3" key="1">
    <citation type="submission" date="2017-08" db="EMBL/GenBank/DDBJ databases">
        <title>Harnessing the power of phylogenomics to disentangle the directionality and signatures of interkingdom host jumping in the parasitic fungal genus Tolypocladium.</title>
        <authorList>
            <person name="Quandt C.A."/>
            <person name="Patterson W."/>
            <person name="Spatafora J.W."/>
        </authorList>
    </citation>
    <scope>NUCLEOTIDE SEQUENCE [LARGE SCALE GENOMIC DNA]</scope>
    <source>
        <strain evidence="2 3">CBS 113982</strain>
    </source>
</reference>
<evidence type="ECO:0000313" key="3">
    <source>
        <dbReference type="Proteomes" id="UP000236621"/>
    </source>
</evidence>
<name>A0A2K3QEI8_9HYPO</name>
<protein>
    <submittedName>
        <fullName evidence="2">Uncharacterized protein</fullName>
    </submittedName>
</protein>
<feature type="compositionally biased region" description="Low complexity" evidence="1">
    <location>
        <begin position="464"/>
        <end position="477"/>
    </location>
</feature>
<dbReference type="STRING" id="45235.A0A2K3QEI8"/>
<evidence type="ECO:0000313" key="2">
    <source>
        <dbReference type="EMBL" id="PNY25947.1"/>
    </source>
</evidence>
<feature type="compositionally biased region" description="Basic and acidic residues" evidence="1">
    <location>
        <begin position="344"/>
        <end position="356"/>
    </location>
</feature>
<dbReference type="EMBL" id="NRSZ01000639">
    <property type="protein sequence ID" value="PNY25947.1"/>
    <property type="molecule type" value="Genomic_DNA"/>
</dbReference>
<sequence length="837" mass="86211">MDGATTTAQNVEAFVVLMTDSALAAAATPTSGEPSGQSTGNPGDDAPPASASTPDTTKPAPGGSSIRDAEEPGGFHQDGRIRNPVPSKLQGITDNSRGNFAVMHIDMAGTKSSERNAAAKRTSEGTEAQARRANQAGWQPVRRSKLAWHGDQPHPQTTRTAPSAAAPAPRTAGPATAAASSRPSSAAPQRQRGPSPQETKAEQARLLTLLRTLHPVLVVDQLCKALAYFGGVPDAPPPPDGQFPNSAAANGPGLLLVAWLSEIYPPVDNPGAIGPPLHLPPLSSLVGRSGWGVAVPLSGPNPYAPGRRARGRPKGSKSSKVRKDKGTKKPRPSPSTAAPSGPPDADRPILVDEHDPGNASPGNAADDAGLQPSSTQAAAPSGAASGSSFNPDSSITATPGARKRGRPKGSKNRPKNYADVPPGTSDPTSSAGPAAPTAGRHTPAIPEGMESGQPAMQASAGTVTGDDAALPAATADAQPPPDTAQTLALPESHLQGSHLQEQDGRPAKASGAKAPSRRKIAKRPAQNDGQAPADGAAAQDDAPAQNIASSPQGPRAKRRRISKESNNQPGAGVDSRALPTNAAASPTLNHPSLSGASPPLPASMSPDSQNSIDKGGSGQSLQQKQRPRQPQPQQPQQRLYTPHSQQQSPNMDGADQQRQHRPVQAAGLPRPRSQVAGAHGGQQQANIPPRALYAQQQQQQQQMASQMGPGGRPGATFGRGATGSHSQYAQHMGRQSSGGSGTAAMPQQRSIATTRERRQQQGHGGARQAHGYANQQRAHGATQPSSMNSFHDYGEQSYLNMDYGLTERDVQDAAAVTAFGSPTQLPGGHMYQGIGPR</sequence>
<accession>A0A2K3QEI8</accession>
<evidence type="ECO:0000256" key="1">
    <source>
        <dbReference type="SAM" id="MobiDB-lite"/>
    </source>
</evidence>
<proteinExistence type="predicted"/>
<feature type="compositionally biased region" description="Low complexity" evidence="1">
    <location>
        <begin position="526"/>
        <end position="546"/>
    </location>
</feature>
<comment type="caution">
    <text evidence="2">The sequence shown here is derived from an EMBL/GenBank/DDBJ whole genome shotgun (WGS) entry which is preliminary data.</text>
</comment>
<feature type="region of interest" description="Disordered" evidence="1">
    <location>
        <begin position="25"/>
        <end position="201"/>
    </location>
</feature>
<dbReference type="Proteomes" id="UP000236621">
    <property type="component" value="Unassembled WGS sequence"/>
</dbReference>